<feature type="domain" description="C2H2-type" evidence="7">
    <location>
        <begin position="87"/>
        <end position="114"/>
    </location>
</feature>
<dbReference type="SUPFAM" id="SSF57667">
    <property type="entry name" value="beta-beta-alpha zinc fingers"/>
    <property type="match status" value="5"/>
</dbReference>
<feature type="domain" description="C2H2-type" evidence="7">
    <location>
        <begin position="171"/>
        <end position="198"/>
    </location>
</feature>
<gene>
    <name evidence="8" type="primary">Znf333-L</name>
    <name evidence="8" type="ORF">Hamer_G025692</name>
</gene>
<evidence type="ECO:0000256" key="2">
    <source>
        <dbReference type="ARBA" id="ARBA00022737"/>
    </source>
</evidence>
<dbReference type="PANTHER" id="PTHR24379:SF121">
    <property type="entry name" value="C2H2-TYPE DOMAIN-CONTAINING PROTEIN"/>
    <property type="match status" value="1"/>
</dbReference>
<keyword evidence="2" id="KW-0677">Repeat</keyword>
<comment type="caution">
    <text evidence="8">The sequence shown here is derived from an EMBL/GenBank/DDBJ whole genome shotgun (WGS) entry which is preliminary data.</text>
</comment>
<dbReference type="AlphaFoldDB" id="A0A8J5MZD7"/>
<dbReference type="PANTHER" id="PTHR24379">
    <property type="entry name" value="KRAB AND ZINC FINGER DOMAIN-CONTAINING"/>
    <property type="match status" value="1"/>
</dbReference>
<evidence type="ECO:0000256" key="4">
    <source>
        <dbReference type="ARBA" id="ARBA00022833"/>
    </source>
</evidence>
<keyword evidence="4" id="KW-0862">Zinc</keyword>
<evidence type="ECO:0000256" key="6">
    <source>
        <dbReference type="SAM" id="MobiDB-lite"/>
    </source>
</evidence>
<dbReference type="InterPro" id="IPR036236">
    <property type="entry name" value="Znf_C2H2_sf"/>
</dbReference>
<evidence type="ECO:0000313" key="9">
    <source>
        <dbReference type="Proteomes" id="UP000747542"/>
    </source>
</evidence>
<feature type="domain" description="C2H2-type" evidence="7">
    <location>
        <begin position="414"/>
        <end position="441"/>
    </location>
</feature>
<feature type="region of interest" description="Disordered" evidence="6">
    <location>
        <begin position="353"/>
        <end position="372"/>
    </location>
</feature>
<feature type="region of interest" description="Disordered" evidence="6">
    <location>
        <begin position="289"/>
        <end position="308"/>
    </location>
</feature>
<dbReference type="PROSITE" id="PS50157">
    <property type="entry name" value="ZINC_FINGER_C2H2_2"/>
    <property type="match status" value="7"/>
</dbReference>
<feature type="domain" description="C2H2-type" evidence="7">
    <location>
        <begin position="115"/>
        <end position="142"/>
    </location>
</feature>
<protein>
    <submittedName>
        <fullName evidence="8">Zinc finger protein 333-like</fullName>
    </submittedName>
</protein>
<name>A0A8J5MZD7_HOMAM</name>
<dbReference type="Proteomes" id="UP000747542">
    <property type="component" value="Unassembled WGS sequence"/>
</dbReference>
<dbReference type="Pfam" id="PF00096">
    <property type="entry name" value="zf-C2H2"/>
    <property type="match status" value="1"/>
</dbReference>
<keyword evidence="9" id="KW-1185">Reference proteome</keyword>
<dbReference type="Pfam" id="PF12874">
    <property type="entry name" value="zf-met"/>
    <property type="match status" value="1"/>
</dbReference>
<reference evidence="8" key="1">
    <citation type="journal article" date="2021" name="Sci. Adv.">
        <title>The American lobster genome reveals insights on longevity, neural, and immune adaptations.</title>
        <authorList>
            <person name="Polinski J.M."/>
            <person name="Zimin A.V."/>
            <person name="Clark K.F."/>
            <person name="Kohn A.B."/>
            <person name="Sadowski N."/>
            <person name="Timp W."/>
            <person name="Ptitsyn A."/>
            <person name="Khanna P."/>
            <person name="Romanova D.Y."/>
            <person name="Williams P."/>
            <person name="Greenwood S.J."/>
            <person name="Moroz L.L."/>
            <person name="Walt D.R."/>
            <person name="Bodnar A.G."/>
        </authorList>
    </citation>
    <scope>NUCLEOTIDE SEQUENCE</scope>
    <source>
        <strain evidence="8">GMGI-L3</strain>
    </source>
</reference>
<feature type="domain" description="C2H2-type" evidence="7">
    <location>
        <begin position="143"/>
        <end position="170"/>
    </location>
</feature>
<feature type="domain" description="C2H2-type" evidence="7">
    <location>
        <begin position="32"/>
        <end position="59"/>
    </location>
</feature>
<dbReference type="InterPro" id="IPR013087">
    <property type="entry name" value="Znf_C2H2_type"/>
</dbReference>
<keyword evidence="3 5" id="KW-0863">Zinc-finger</keyword>
<feature type="domain" description="C2H2-type" evidence="7">
    <location>
        <begin position="199"/>
        <end position="227"/>
    </location>
</feature>
<dbReference type="Gene3D" id="3.30.160.60">
    <property type="entry name" value="Classic Zinc Finger"/>
    <property type="match status" value="4"/>
</dbReference>
<evidence type="ECO:0000256" key="3">
    <source>
        <dbReference type="ARBA" id="ARBA00022771"/>
    </source>
</evidence>
<accession>A0A8J5MZD7</accession>
<dbReference type="SMART" id="SM00355">
    <property type="entry name" value="ZnF_C2H2"/>
    <property type="match status" value="8"/>
</dbReference>
<keyword evidence="1" id="KW-0479">Metal-binding</keyword>
<feature type="compositionally biased region" description="Polar residues" evidence="6">
    <location>
        <begin position="295"/>
        <end position="308"/>
    </location>
</feature>
<proteinExistence type="predicted"/>
<dbReference type="EMBL" id="JAHLQT010015611">
    <property type="protein sequence ID" value="KAG7169760.1"/>
    <property type="molecule type" value="Genomic_DNA"/>
</dbReference>
<evidence type="ECO:0000313" key="8">
    <source>
        <dbReference type="EMBL" id="KAG7169760.1"/>
    </source>
</evidence>
<evidence type="ECO:0000259" key="7">
    <source>
        <dbReference type="PROSITE" id="PS50157"/>
    </source>
</evidence>
<organism evidence="8 9">
    <name type="scientific">Homarus americanus</name>
    <name type="common">American lobster</name>
    <dbReference type="NCBI Taxonomy" id="6706"/>
    <lineage>
        <taxon>Eukaryota</taxon>
        <taxon>Metazoa</taxon>
        <taxon>Ecdysozoa</taxon>
        <taxon>Arthropoda</taxon>
        <taxon>Crustacea</taxon>
        <taxon>Multicrustacea</taxon>
        <taxon>Malacostraca</taxon>
        <taxon>Eumalacostraca</taxon>
        <taxon>Eucarida</taxon>
        <taxon>Decapoda</taxon>
        <taxon>Pleocyemata</taxon>
        <taxon>Astacidea</taxon>
        <taxon>Nephropoidea</taxon>
        <taxon>Nephropidae</taxon>
        <taxon>Homarus</taxon>
    </lineage>
</organism>
<evidence type="ECO:0000256" key="5">
    <source>
        <dbReference type="PROSITE-ProRule" id="PRU00042"/>
    </source>
</evidence>
<sequence length="442" mass="51362">MRVHSNVEPLKREIRKKGYAQQVLGSLNEDYHDCEHCDEQFKSKSKLNEHMRKHILEEPYECEVCLQEIFPTDNHNCLDLQKHDEKYNCPDCDDKYEDLTKCLQHMKNHRGKAFLDCKLCGQVFTHTLSLKCHMNNHKRGKPYTCKVCNKKFGNYGDYLCHKKLHPRNKFYDCVLCPRTFLRPHLLKAHMLQHLGEKHYRCNLCNTMFARKDTHRRHMQQFHPGFKKCVFKLKSAKCNTTVPKKDKLQNEGKESKLSMRNSIIKQENDVGKKTTLEDVLKTFKHPAGFSKKAKNSGLQNESLPNVGASNSSKIREVHAEKGLVFEESEDDIPLIHIGSNILIKCESLSRNCSSSSKQNMSENNDDDNCSTLSGNSNSNMGIRKMSECNICGKVFINDIVRTYHYVRQHISEECNQCMRCGQVFFNITDFMSHQIHHKSLRTV</sequence>
<dbReference type="GO" id="GO:0008270">
    <property type="term" value="F:zinc ion binding"/>
    <property type="evidence" value="ECO:0007669"/>
    <property type="project" value="UniProtKB-KW"/>
</dbReference>
<dbReference type="PROSITE" id="PS00028">
    <property type="entry name" value="ZINC_FINGER_C2H2_1"/>
    <property type="match status" value="8"/>
</dbReference>
<evidence type="ECO:0000256" key="1">
    <source>
        <dbReference type="ARBA" id="ARBA00022723"/>
    </source>
</evidence>